<comment type="caution">
    <text evidence="1">The sequence shown here is derived from an EMBL/GenBank/DDBJ whole genome shotgun (WGS) entry which is preliminary data.</text>
</comment>
<organism evidence="1 2">
    <name type="scientific">Candidatus Eubacterium faecipullorum</name>
    <dbReference type="NCBI Taxonomy" id="2838571"/>
    <lineage>
        <taxon>Bacteria</taxon>
        <taxon>Bacillati</taxon>
        <taxon>Bacillota</taxon>
        <taxon>Clostridia</taxon>
        <taxon>Eubacteriales</taxon>
        <taxon>Eubacteriaceae</taxon>
        <taxon>Eubacterium</taxon>
    </lineage>
</organism>
<sequence length="70" mass="7579">MVYYIKIGSITNAQRARSVLHAKSVNGQIRRLENPGPGDGCGYIIAVEDADEAVRILNKAGLRILGVERA</sequence>
<protein>
    <recommendedName>
        <fullName evidence="3">DUF3343 domain-containing protein</fullName>
    </recommendedName>
</protein>
<dbReference type="EMBL" id="DXGE01000023">
    <property type="protein sequence ID" value="HIW85873.1"/>
    <property type="molecule type" value="Genomic_DNA"/>
</dbReference>
<reference evidence="1" key="1">
    <citation type="journal article" date="2021" name="PeerJ">
        <title>Extensive microbial diversity within the chicken gut microbiome revealed by metagenomics and culture.</title>
        <authorList>
            <person name="Gilroy R."/>
            <person name="Ravi A."/>
            <person name="Getino M."/>
            <person name="Pursley I."/>
            <person name="Horton D.L."/>
            <person name="Alikhan N.F."/>
            <person name="Baker D."/>
            <person name="Gharbi K."/>
            <person name="Hall N."/>
            <person name="Watson M."/>
            <person name="Adriaenssens E.M."/>
            <person name="Foster-Nyarko E."/>
            <person name="Jarju S."/>
            <person name="Secka A."/>
            <person name="Antonio M."/>
            <person name="Oren A."/>
            <person name="Chaudhuri R.R."/>
            <person name="La Ragione R."/>
            <person name="Hildebrand F."/>
            <person name="Pallen M.J."/>
        </authorList>
    </citation>
    <scope>NUCLEOTIDE SEQUENCE</scope>
    <source>
        <strain evidence="1">421</strain>
    </source>
</reference>
<evidence type="ECO:0000313" key="1">
    <source>
        <dbReference type="EMBL" id="HIW85873.1"/>
    </source>
</evidence>
<reference evidence="1" key="2">
    <citation type="submission" date="2021-04" db="EMBL/GenBank/DDBJ databases">
        <authorList>
            <person name="Gilroy R."/>
        </authorList>
    </citation>
    <scope>NUCLEOTIDE SEQUENCE</scope>
    <source>
        <strain evidence="1">421</strain>
    </source>
</reference>
<dbReference type="AlphaFoldDB" id="A0A9D1UFW6"/>
<accession>A0A9D1UFW6</accession>
<evidence type="ECO:0000313" key="2">
    <source>
        <dbReference type="Proteomes" id="UP000824205"/>
    </source>
</evidence>
<gene>
    <name evidence="1" type="ORF">IAA48_05195</name>
</gene>
<evidence type="ECO:0008006" key="3">
    <source>
        <dbReference type="Google" id="ProtNLM"/>
    </source>
</evidence>
<dbReference type="Proteomes" id="UP000824205">
    <property type="component" value="Unassembled WGS sequence"/>
</dbReference>
<name>A0A9D1UFW6_9FIRM</name>
<proteinExistence type="predicted"/>